<comment type="caution">
    <text evidence="3">The sequence shown here is derived from an EMBL/GenBank/DDBJ whole genome shotgun (WGS) entry which is preliminary data.</text>
</comment>
<feature type="compositionally biased region" description="Pro residues" evidence="1">
    <location>
        <begin position="158"/>
        <end position="173"/>
    </location>
</feature>
<feature type="compositionally biased region" description="Low complexity" evidence="1">
    <location>
        <begin position="144"/>
        <end position="157"/>
    </location>
</feature>
<sequence>MKSTFAAAAALLAVAGCMSIPTGPSVMALPGTGKSFEQFRADDMNCRRYASEQIGGTDANRAANDAAAKSAVVGTVIGAAAGAAIGGHNAAGVGAGTGLVVGSMAGSGSGQYSAYETQRSFDSAYIQCMYATGHKVPVYGAMVQPPQAGQGQADQPAAYPPPPPGQPPPPPAR</sequence>
<evidence type="ECO:0000256" key="2">
    <source>
        <dbReference type="SAM" id="SignalP"/>
    </source>
</evidence>
<feature type="chain" id="PRO_5019745332" evidence="2">
    <location>
        <begin position="29"/>
        <end position="173"/>
    </location>
</feature>
<keyword evidence="4" id="KW-1185">Reference proteome</keyword>
<reference evidence="3 4" key="1">
    <citation type="submission" date="2018-10" db="EMBL/GenBank/DDBJ databases">
        <title>Genomic Encyclopedia of Type Strains, Phase IV (KMG-IV): sequencing the most valuable type-strain genomes for metagenomic binning, comparative biology and taxonomic classification.</title>
        <authorList>
            <person name="Goeker M."/>
        </authorList>
    </citation>
    <scope>NUCLEOTIDE SEQUENCE [LARGE SCALE GENOMIC DNA]</scope>
    <source>
        <strain evidence="3 4">DSM 26916</strain>
    </source>
</reference>
<evidence type="ECO:0000313" key="3">
    <source>
        <dbReference type="EMBL" id="RLJ64881.1"/>
    </source>
</evidence>
<dbReference type="OrthoDB" id="5573966at2"/>
<evidence type="ECO:0000313" key="4">
    <source>
        <dbReference type="Proteomes" id="UP000268908"/>
    </source>
</evidence>
<gene>
    <name evidence="3" type="ORF">DFR35_1529</name>
</gene>
<feature type="region of interest" description="Disordered" evidence="1">
    <location>
        <begin position="142"/>
        <end position="173"/>
    </location>
</feature>
<organism evidence="3 4">
    <name type="scientific">Sulfurisoma sediminicola</name>
    <dbReference type="NCBI Taxonomy" id="1381557"/>
    <lineage>
        <taxon>Bacteria</taxon>
        <taxon>Pseudomonadati</taxon>
        <taxon>Pseudomonadota</taxon>
        <taxon>Betaproteobacteria</taxon>
        <taxon>Nitrosomonadales</taxon>
        <taxon>Sterolibacteriaceae</taxon>
        <taxon>Sulfurisoma</taxon>
    </lineage>
</organism>
<keyword evidence="2" id="KW-0732">Signal</keyword>
<dbReference type="RefSeq" id="WP_121241259.1">
    <property type="nucleotide sequence ID" value="NZ_BHVV01000006.1"/>
</dbReference>
<proteinExistence type="predicted"/>
<accession>A0A497XD49</accession>
<protein>
    <submittedName>
        <fullName evidence="3">Uncharacterized protein</fullName>
    </submittedName>
</protein>
<dbReference type="PROSITE" id="PS51257">
    <property type="entry name" value="PROKAR_LIPOPROTEIN"/>
    <property type="match status" value="1"/>
</dbReference>
<name>A0A497XD49_9PROT</name>
<feature type="signal peptide" evidence="2">
    <location>
        <begin position="1"/>
        <end position="28"/>
    </location>
</feature>
<dbReference type="Proteomes" id="UP000268908">
    <property type="component" value="Unassembled WGS sequence"/>
</dbReference>
<dbReference type="AlphaFoldDB" id="A0A497XD49"/>
<evidence type="ECO:0000256" key="1">
    <source>
        <dbReference type="SAM" id="MobiDB-lite"/>
    </source>
</evidence>
<dbReference type="EMBL" id="RCCI01000005">
    <property type="protein sequence ID" value="RLJ64881.1"/>
    <property type="molecule type" value="Genomic_DNA"/>
</dbReference>